<gene>
    <name evidence="1" type="primary">DIP2BA_4</name>
    <name evidence="1" type="ORF">GOODEAATRI_026230</name>
</gene>
<protein>
    <submittedName>
        <fullName evidence="1">Disco-interacting protein 2 B-A</fullName>
    </submittedName>
</protein>
<evidence type="ECO:0000313" key="2">
    <source>
        <dbReference type="Proteomes" id="UP001476798"/>
    </source>
</evidence>
<dbReference type="EMBL" id="JAHRIO010083179">
    <property type="protein sequence ID" value="MEQ2186195.1"/>
    <property type="molecule type" value="Genomic_DNA"/>
</dbReference>
<keyword evidence="2" id="KW-1185">Reference proteome</keyword>
<reference evidence="1 2" key="1">
    <citation type="submission" date="2021-06" db="EMBL/GenBank/DDBJ databases">
        <authorList>
            <person name="Palmer J.M."/>
        </authorList>
    </citation>
    <scope>NUCLEOTIDE SEQUENCE [LARGE SCALE GENOMIC DNA]</scope>
    <source>
        <strain evidence="1 2">GA_2019</strain>
        <tissue evidence="1">Muscle</tissue>
    </source>
</reference>
<sequence length="104" mass="11791">MAWCSHSRVALVKCRDLHWAMMAHRDQRDISLASLRMLIVADGANPWSVSSCDAFLNLFQSYGLKPEVICPCAASPEAMTVAIRRYLTNEPKIHCSLIFFIQTY</sequence>
<dbReference type="Gene3D" id="3.40.50.12780">
    <property type="entry name" value="N-terminal domain of ligase-like"/>
    <property type="match status" value="1"/>
</dbReference>
<proteinExistence type="predicted"/>
<comment type="caution">
    <text evidence="1">The sequence shown here is derived from an EMBL/GenBank/DDBJ whole genome shotgun (WGS) entry which is preliminary data.</text>
</comment>
<organism evidence="1 2">
    <name type="scientific">Goodea atripinnis</name>
    <dbReference type="NCBI Taxonomy" id="208336"/>
    <lineage>
        <taxon>Eukaryota</taxon>
        <taxon>Metazoa</taxon>
        <taxon>Chordata</taxon>
        <taxon>Craniata</taxon>
        <taxon>Vertebrata</taxon>
        <taxon>Euteleostomi</taxon>
        <taxon>Actinopterygii</taxon>
        <taxon>Neopterygii</taxon>
        <taxon>Teleostei</taxon>
        <taxon>Neoteleostei</taxon>
        <taxon>Acanthomorphata</taxon>
        <taxon>Ovalentaria</taxon>
        <taxon>Atherinomorphae</taxon>
        <taxon>Cyprinodontiformes</taxon>
        <taxon>Goodeidae</taxon>
        <taxon>Goodea</taxon>
    </lineage>
</organism>
<dbReference type="InterPro" id="IPR042099">
    <property type="entry name" value="ANL_N_sf"/>
</dbReference>
<accession>A0ABV0PRR7</accession>
<dbReference type="Proteomes" id="UP001476798">
    <property type="component" value="Unassembled WGS sequence"/>
</dbReference>
<evidence type="ECO:0000313" key="1">
    <source>
        <dbReference type="EMBL" id="MEQ2186195.1"/>
    </source>
</evidence>
<name>A0ABV0PRR7_9TELE</name>
<dbReference type="PANTHER" id="PTHR22754">
    <property type="entry name" value="DISCO-INTERACTING PROTEIN 2 DIP2 -RELATED"/>
    <property type="match status" value="1"/>
</dbReference>
<dbReference type="PANTHER" id="PTHR22754:SF38">
    <property type="entry name" value="DISCO-INTERACTING PROTEIN 2 HOMOLOG B"/>
    <property type="match status" value="1"/>
</dbReference>